<dbReference type="Proteomes" id="UP001152598">
    <property type="component" value="Unassembled WGS sequence"/>
</dbReference>
<dbReference type="RefSeq" id="WP_139918404.1">
    <property type="nucleotide sequence ID" value="NZ_JAOWLT010000011.1"/>
</dbReference>
<dbReference type="SMART" id="SM00530">
    <property type="entry name" value="HTH_XRE"/>
    <property type="match status" value="1"/>
</dbReference>
<dbReference type="CDD" id="cd00093">
    <property type="entry name" value="HTH_XRE"/>
    <property type="match status" value="1"/>
</dbReference>
<evidence type="ECO:0000313" key="2">
    <source>
        <dbReference type="EMBL" id="MDG4977425.1"/>
    </source>
</evidence>
<comment type="caution">
    <text evidence="2">The sequence shown here is derived from an EMBL/GenBank/DDBJ whole genome shotgun (WGS) entry which is preliminary data.</text>
</comment>
<evidence type="ECO:0000259" key="1">
    <source>
        <dbReference type="PROSITE" id="PS50943"/>
    </source>
</evidence>
<dbReference type="Pfam" id="PF12844">
    <property type="entry name" value="HTH_19"/>
    <property type="match status" value="1"/>
</dbReference>
<dbReference type="Gene3D" id="1.10.260.40">
    <property type="entry name" value="lambda repressor-like DNA-binding domains"/>
    <property type="match status" value="1"/>
</dbReference>
<reference evidence="2" key="2">
    <citation type="journal article" date="2023" name="Food Microbiol.">
        <title>Evaluation of the fermentation potential of lactic acid bacteria isolated from herbs, fruits and vegetables as starter cultures in nut-based milk alternatives.</title>
        <authorList>
            <person name="Huang W."/>
            <person name="Dong A."/>
            <person name="Pham H.T."/>
            <person name="Zhou C."/>
            <person name="Huo Z."/>
            <person name="Watjen A.P."/>
            <person name="Prakash S."/>
            <person name="Bang-Berthelsen C.H."/>
            <person name="Turner M.S."/>
        </authorList>
    </citation>
    <scope>NUCLEOTIDE SEQUENCE</scope>
    <source>
        <strain evidence="2">54</strain>
    </source>
</reference>
<proteinExistence type="predicted"/>
<dbReference type="SUPFAM" id="SSF47413">
    <property type="entry name" value="lambda repressor-like DNA-binding domains"/>
    <property type="match status" value="1"/>
</dbReference>
<reference evidence="2" key="1">
    <citation type="submission" date="2022-10" db="EMBL/GenBank/DDBJ databases">
        <authorList>
            <person name="Turner M.S."/>
            <person name="Huang W."/>
        </authorList>
    </citation>
    <scope>NUCLEOTIDE SEQUENCE</scope>
    <source>
        <strain evidence="2">54</strain>
    </source>
</reference>
<evidence type="ECO:0000313" key="3">
    <source>
        <dbReference type="Proteomes" id="UP001152598"/>
    </source>
</evidence>
<accession>A0AAP3Z311</accession>
<name>A0AAP3Z311_9LACT</name>
<dbReference type="InterPro" id="IPR001387">
    <property type="entry name" value="Cro/C1-type_HTH"/>
</dbReference>
<dbReference type="PROSITE" id="PS50943">
    <property type="entry name" value="HTH_CROC1"/>
    <property type="match status" value="1"/>
</dbReference>
<gene>
    <name evidence="2" type="ORF">OGZ50_11855</name>
</gene>
<dbReference type="InterPro" id="IPR010982">
    <property type="entry name" value="Lambda_DNA-bd_dom_sf"/>
</dbReference>
<dbReference type="AlphaFoldDB" id="A0AAP3Z311"/>
<feature type="domain" description="HTH cro/C1-type" evidence="1">
    <location>
        <begin position="9"/>
        <end position="62"/>
    </location>
</feature>
<dbReference type="EMBL" id="JAOWLV010000009">
    <property type="protein sequence ID" value="MDG4977425.1"/>
    <property type="molecule type" value="Genomic_DNA"/>
</dbReference>
<organism evidence="2 3">
    <name type="scientific">Lactococcus lactis</name>
    <dbReference type="NCBI Taxonomy" id="1358"/>
    <lineage>
        <taxon>Bacteria</taxon>
        <taxon>Bacillati</taxon>
        <taxon>Bacillota</taxon>
        <taxon>Bacilli</taxon>
        <taxon>Lactobacillales</taxon>
        <taxon>Streptococcaceae</taxon>
        <taxon>Lactococcus</taxon>
    </lineage>
</organism>
<protein>
    <submittedName>
        <fullName evidence="2">Helix-turn-helix domain-containing protein</fullName>
    </submittedName>
</protein>
<dbReference type="GO" id="GO:0003677">
    <property type="term" value="F:DNA binding"/>
    <property type="evidence" value="ECO:0007669"/>
    <property type="project" value="InterPro"/>
</dbReference>
<sequence>MENIFYNRVLELAEKCGKSINQIERELGYPRNALHNYKYGNEPSASRVVNLSDYFNVSPKYLLGIGEKDVEISIDILFKNLSEEQKKELSKISYKWLLLRFYKMVPLSDGFDDI</sequence>